<feature type="domain" description="PLA2c" evidence="13">
    <location>
        <begin position="130"/>
        <end position="679"/>
    </location>
</feature>
<keyword evidence="3 10" id="KW-0732">Signal</keyword>
<name>A0A8J5QII2_9ASCO</name>
<dbReference type="EC" id="3.1.1.5" evidence="2 10"/>
<evidence type="ECO:0000256" key="9">
    <source>
        <dbReference type="PROSITE-ProRule" id="PRU00555"/>
    </source>
</evidence>
<evidence type="ECO:0000256" key="3">
    <source>
        <dbReference type="ARBA" id="ARBA00022729"/>
    </source>
</evidence>
<evidence type="ECO:0000256" key="12">
    <source>
        <dbReference type="SAM" id="Phobius"/>
    </source>
</evidence>
<dbReference type="GO" id="GO:0005886">
    <property type="term" value="C:plasma membrane"/>
    <property type="evidence" value="ECO:0007669"/>
    <property type="project" value="TreeGrafter"/>
</dbReference>
<dbReference type="OrthoDB" id="4084751at2759"/>
<evidence type="ECO:0000256" key="4">
    <source>
        <dbReference type="ARBA" id="ARBA00022801"/>
    </source>
</evidence>
<evidence type="ECO:0000256" key="2">
    <source>
        <dbReference type="ARBA" id="ARBA00013274"/>
    </source>
</evidence>
<evidence type="ECO:0000256" key="7">
    <source>
        <dbReference type="ARBA" id="ARBA00023180"/>
    </source>
</evidence>
<dbReference type="GO" id="GO:0005783">
    <property type="term" value="C:endoplasmic reticulum"/>
    <property type="evidence" value="ECO:0007669"/>
    <property type="project" value="TreeGrafter"/>
</dbReference>
<dbReference type="PANTHER" id="PTHR10728">
    <property type="entry name" value="CYTOSOLIC PHOSPHOLIPASE A2"/>
    <property type="match status" value="1"/>
</dbReference>
<keyword evidence="15" id="KW-1185">Reference proteome</keyword>
<dbReference type="FunFam" id="3.40.1090.10:FF:000010">
    <property type="entry name" value="Lysophospholipase"/>
    <property type="match status" value="1"/>
</dbReference>
<dbReference type="SMART" id="SM00022">
    <property type="entry name" value="PLAc"/>
    <property type="match status" value="1"/>
</dbReference>
<comment type="caution">
    <text evidence="14">The sequence shown here is derived from an EMBL/GenBank/DDBJ whole genome shotgun (WGS) entry which is preliminary data.</text>
</comment>
<keyword evidence="12" id="KW-1133">Transmembrane helix</keyword>
<evidence type="ECO:0000313" key="15">
    <source>
        <dbReference type="Proteomes" id="UP000694255"/>
    </source>
</evidence>
<dbReference type="GO" id="GO:0004622">
    <property type="term" value="F:phosphatidylcholine lysophospholipase activity"/>
    <property type="evidence" value="ECO:0007669"/>
    <property type="project" value="UniProtKB-EC"/>
</dbReference>
<feature type="region of interest" description="Disordered" evidence="11">
    <location>
        <begin position="687"/>
        <end position="713"/>
    </location>
</feature>
<evidence type="ECO:0000256" key="5">
    <source>
        <dbReference type="ARBA" id="ARBA00022963"/>
    </source>
</evidence>
<keyword evidence="4 9" id="KW-0378">Hydrolase</keyword>
<evidence type="ECO:0000259" key="13">
    <source>
        <dbReference type="PROSITE" id="PS51210"/>
    </source>
</evidence>
<dbReference type="InterPro" id="IPR002642">
    <property type="entry name" value="LysoPLipase_cat_dom"/>
</dbReference>
<evidence type="ECO:0000256" key="10">
    <source>
        <dbReference type="RuleBase" id="RU362103"/>
    </source>
</evidence>
<dbReference type="EMBL" id="JAGSYN010000125">
    <property type="protein sequence ID" value="KAG7663642.1"/>
    <property type="molecule type" value="Genomic_DNA"/>
</dbReference>
<evidence type="ECO:0000256" key="1">
    <source>
        <dbReference type="ARBA" id="ARBA00008780"/>
    </source>
</evidence>
<feature type="transmembrane region" description="Helical" evidence="12">
    <location>
        <begin position="721"/>
        <end position="739"/>
    </location>
</feature>
<dbReference type="GO" id="GO:0005829">
    <property type="term" value="C:cytosol"/>
    <property type="evidence" value="ECO:0007669"/>
    <property type="project" value="TreeGrafter"/>
</dbReference>
<dbReference type="RefSeq" id="XP_049263874.1">
    <property type="nucleotide sequence ID" value="XM_049406688.1"/>
</dbReference>
<dbReference type="GO" id="GO:0046475">
    <property type="term" value="P:glycerophospholipid catabolic process"/>
    <property type="evidence" value="ECO:0007669"/>
    <property type="project" value="TreeGrafter"/>
</dbReference>
<comment type="similarity">
    <text evidence="1 10">Belongs to the lysophospholipase family.</text>
</comment>
<accession>A0A8J5QII2</accession>
<protein>
    <recommendedName>
        <fullName evidence="2 10">Lysophospholipase</fullName>
        <ecNumber evidence="2 10">3.1.1.5</ecNumber>
    </recommendedName>
</protein>
<comment type="catalytic activity">
    <reaction evidence="10">
        <text>a 1-acyl-sn-glycero-3-phosphocholine + H2O = sn-glycerol 3-phosphocholine + a fatty acid + H(+)</text>
        <dbReference type="Rhea" id="RHEA:15177"/>
        <dbReference type="ChEBI" id="CHEBI:15377"/>
        <dbReference type="ChEBI" id="CHEBI:15378"/>
        <dbReference type="ChEBI" id="CHEBI:16870"/>
        <dbReference type="ChEBI" id="CHEBI:28868"/>
        <dbReference type="ChEBI" id="CHEBI:58168"/>
        <dbReference type="EC" id="3.1.1.5"/>
    </reaction>
</comment>
<keyword evidence="12" id="KW-0472">Membrane</keyword>
<keyword evidence="6 9" id="KW-0443">Lipid metabolism</keyword>
<feature type="compositionally biased region" description="Basic and acidic residues" evidence="11">
    <location>
        <begin position="687"/>
        <end position="698"/>
    </location>
</feature>
<feature type="compositionally biased region" description="Basic and acidic residues" evidence="11">
    <location>
        <begin position="105"/>
        <end position="123"/>
    </location>
</feature>
<dbReference type="Proteomes" id="UP000694255">
    <property type="component" value="Unassembled WGS sequence"/>
</dbReference>
<evidence type="ECO:0000313" key="14">
    <source>
        <dbReference type="EMBL" id="KAG7663642.1"/>
    </source>
</evidence>
<feature type="chain" id="PRO_5035338516" description="Lysophospholipase" evidence="10">
    <location>
        <begin position="20"/>
        <end position="742"/>
    </location>
</feature>
<gene>
    <name evidence="14" type="ORF">J8A68_002891</name>
</gene>
<dbReference type="PROSITE" id="PS51210">
    <property type="entry name" value="PLA2C"/>
    <property type="match status" value="1"/>
</dbReference>
<dbReference type="AlphaFoldDB" id="A0A8J5QII2"/>
<dbReference type="GO" id="GO:0005576">
    <property type="term" value="C:extracellular region"/>
    <property type="evidence" value="ECO:0007669"/>
    <property type="project" value="TreeGrafter"/>
</dbReference>
<reference evidence="14 15" key="1">
    <citation type="journal article" date="2021" name="DNA Res.">
        <title>Genome analysis of Candida subhashii reveals its hybrid nature and dual mitochondrial genome conformations.</title>
        <authorList>
            <person name="Mixao V."/>
            <person name="Hegedusova E."/>
            <person name="Saus E."/>
            <person name="Pryszcz L.P."/>
            <person name="Cillingova A."/>
            <person name="Nosek J."/>
            <person name="Gabaldon T."/>
        </authorList>
    </citation>
    <scope>NUCLEOTIDE SEQUENCE [LARGE SCALE GENOMIC DNA]</scope>
    <source>
        <strain evidence="14 15">CBS 10753</strain>
    </source>
</reference>
<feature type="signal peptide" evidence="10">
    <location>
        <begin position="1"/>
        <end position="19"/>
    </location>
</feature>
<dbReference type="Pfam" id="PF01735">
    <property type="entry name" value="PLA2_B"/>
    <property type="match status" value="1"/>
</dbReference>
<dbReference type="GeneID" id="73469692"/>
<organism evidence="14 15">
    <name type="scientific">[Candida] subhashii</name>
    <dbReference type="NCBI Taxonomy" id="561895"/>
    <lineage>
        <taxon>Eukaryota</taxon>
        <taxon>Fungi</taxon>
        <taxon>Dikarya</taxon>
        <taxon>Ascomycota</taxon>
        <taxon>Saccharomycotina</taxon>
        <taxon>Pichiomycetes</taxon>
        <taxon>Debaryomycetaceae</taxon>
        <taxon>Spathaspora</taxon>
    </lineage>
</organism>
<evidence type="ECO:0000256" key="8">
    <source>
        <dbReference type="ARBA" id="ARBA00059407"/>
    </source>
</evidence>
<comment type="function">
    <text evidence="8">Catalyzes the release of fatty acids from lysophospholipids. Phospholipase B may well contribute to pathogenicity by abetting the fungus in damaging and traversing host cell membranes, processes which likely increase the rapidity of disseminated infection.</text>
</comment>
<evidence type="ECO:0000256" key="6">
    <source>
        <dbReference type="ARBA" id="ARBA00023098"/>
    </source>
</evidence>
<dbReference type="PANTHER" id="PTHR10728:SF33">
    <property type="entry name" value="LYSOPHOSPHOLIPASE 1-RELATED"/>
    <property type="match status" value="1"/>
</dbReference>
<sequence length="742" mass="82684">MKVFDLVYACIFTIHGVLSTNVLADPAIAPTITPVLGPEEWPEDKIPAGRGAVADSFLYSIETTIVATNARDGDQLYSLEQQGSSRFNGSLIASMIKGSIELANERAAKHKDPKDRDHRERDPYAPFNTSCPEHPLVRNSDGLSEHEKKYISERRKKTNANLLEFLKRANLDDFDPEEFINQNVDSHSITIGLAFSGGGFRAMLSGAGQMMGLDGRYEPANTQGLGGLLQSTSYISGLSGGSWLIGSLVLGNWIAVSDILDGKIPIWNLRNSILTTEGINTILNTAHYHRIKTSIEAKAKAGFVTTITDIWGRAIAHQLIQGDSRGVTWSSIRELETFKNHEIPFPIVLANGRHPESYTINENSTIFEITPYELGTWDPSLHAFTDIEYLGSLFGEGQQETSRKCRKNFDNAGFIMGTSSSLFNQMILYVDDYDIPSIAKPAVKGVLSILSNKSADIAVYDPNPFYDWEGAGEITMAKHESLYLVDGGEDGQNVPIYPLIQPSRKVDVIFTFDNSADTKQSWPNGFSLVATYLRQFSKQGKGKPFPFVPHTSTFENDNLTEKPIFFGCYAEELSPLVYWHDRPVLKETDIPLVIAIFNRAVSYESNLSTIKLQYADQEKEGVIMNGFDIVTRNKLSEDEEWTACVGCAIIRRQQERLGHEQSNQCKECFDRYCWKGGMKDAANAPEVHLEEMSSRAEEPSESGNASEEKSQPTKESFGTRFQLSLFHVAILICISLYFTKMI</sequence>
<keyword evidence="7" id="KW-0325">Glycoprotein</keyword>
<evidence type="ECO:0000256" key="11">
    <source>
        <dbReference type="SAM" id="MobiDB-lite"/>
    </source>
</evidence>
<keyword evidence="5 9" id="KW-0442">Lipid degradation</keyword>
<feature type="region of interest" description="Disordered" evidence="11">
    <location>
        <begin position="105"/>
        <end position="145"/>
    </location>
</feature>
<dbReference type="GO" id="GO:0004623">
    <property type="term" value="F:phospholipase A2 activity"/>
    <property type="evidence" value="ECO:0007669"/>
    <property type="project" value="TreeGrafter"/>
</dbReference>
<keyword evidence="12" id="KW-0812">Transmembrane</keyword>
<proteinExistence type="inferred from homology"/>